<sequence length="142" mass="15939">MISNHLIIPNLDELGIEPRTFRIQEPGKTDDEKTDLPRRHQWACELSRYGDADTAGTVDLTTLLETPSFSRRCGSNEMKCFSETQAAASSCKTLIDGLLATRNNFPNSPRYVCQLGQQLVACVVRPPWSWRGGEPQETPRKC</sequence>
<dbReference type="GeneID" id="20827710"/>
<dbReference type="KEGG" id="nte:NEUTE1DRAFT39740"/>
<evidence type="ECO:0000313" key="1">
    <source>
        <dbReference type="EMBL" id="EGO59780.1"/>
    </source>
</evidence>
<accession>F8MIC6</accession>
<dbReference type="HOGENOM" id="CLU_1816326_0_0_1"/>
<dbReference type="Proteomes" id="UP000008065">
    <property type="component" value="Unassembled WGS sequence"/>
</dbReference>
<dbReference type="OrthoDB" id="10427748at2759"/>
<dbReference type="VEuPathDB" id="FungiDB:NEUTE1DRAFT_39740"/>
<evidence type="ECO:0000313" key="2">
    <source>
        <dbReference type="Proteomes" id="UP000008065"/>
    </source>
</evidence>
<keyword evidence="2" id="KW-1185">Reference proteome</keyword>
<dbReference type="EMBL" id="GL891303">
    <property type="protein sequence ID" value="EGO59780.1"/>
    <property type="molecule type" value="Genomic_DNA"/>
</dbReference>
<name>F8MIC6_NEUT8</name>
<proteinExistence type="predicted"/>
<gene>
    <name evidence="1" type="ORF">NEUTE1DRAFT_39740</name>
</gene>
<protein>
    <submittedName>
        <fullName evidence="1">Uncharacterized protein</fullName>
    </submittedName>
</protein>
<dbReference type="RefSeq" id="XP_009848815.1">
    <property type="nucleotide sequence ID" value="XM_009850513.1"/>
</dbReference>
<reference evidence="2" key="1">
    <citation type="journal article" date="2011" name="Genetics">
        <title>Massive changes in genome architecture accompany the transition to self-fertility in the filamentous fungus Neurospora tetrasperma.</title>
        <authorList>
            <person name="Ellison C.E."/>
            <person name="Stajich J.E."/>
            <person name="Jacobson D.J."/>
            <person name="Natvig D.O."/>
            <person name="Lapidus A."/>
            <person name="Foster B."/>
            <person name="Aerts A."/>
            <person name="Riley R."/>
            <person name="Lindquist E.A."/>
            <person name="Grigoriev I.V."/>
            <person name="Taylor J.W."/>
        </authorList>
    </citation>
    <scope>NUCLEOTIDE SEQUENCE [LARGE SCALE GENOMIC DNA]</scope>
    <source>
        <strain evidence="2">FGSC 2508 / P0657</strain>
    </source>
</reference>
<dbReference type="AlphaFoldDB" id="F8MIC6"/>
<organism evidence="1 2">
    <name type="scientific">Neurospora tetrasperma (strain FGSC 2508 / ATCC MYA-4615 / P0657)</name>
    <dbReference type="NCBI Taxonomy" id="510951"/>
    <lineage>
        <taxon>Eukaryota</taxon>
        <taxon>Fungi</taxon>
        <taxon>Dikarya</taxon>
        <taxon>Ascomycota</taxon>
        <taxon>Pezizomycotina</taxon>
        <taxon>Sordariomycetes</taxon>
        <taxon>Sordariomycetidae</taxon>
        <taxon>Sordariales</taxon>
        <taxon>Sordariaceae</taxon>
        <taxon>Neurospora</taxon>
    </lineage>
</organism>